<evidence type="ECO:0000256" key="2">
    <source>
        <dbReference type="SAM" id="Phobius"/>
    </source>
</evidence>
<feature type="region of interest" description="Disordered" evidence="1">
    <location>
        <begin position="320"/>
        <end position="353"/>
    </location>
</feature>
<name>A0A2K9B1P0_9GAMM</name>
<evidence type="ECO:0000313" key="6">
    <source>
        <dbReference type="Proteomes" id="UP000232693"/>
    </source>
</evidence>
<feature type="domain" description="DUF2231" evidence="3">
    <location>
        <begin position="9"/>
        <end position="141"/>
    </location>
</feature>
<evidence type="ECO:0000313" key="5">
    <source>
        <dbReference type="EMBL" id="AUD78818.1"/>
    </source>
</evidence>
<organism evidence="5 6">
    <name type="scientific">Kangiella profundi</name>
    <dbReference type="NCBI Taxonomy" id="1561924"/>
    <lineage>
        <taxon>Bacteria</taxon>
        <taxon>Pseudomonadati</taxon>
        <taxon>Pseudomonadota</taxon>
        <taxon>Gammaproteobacteria</taxon>
        <taxon>Kangiellales</taxon>
        <taxon>Kangiellaceae</taxon>
        <taxon>Kangiella</taxon>
    </lineage>
</organism>
<keyword evidence="2" id="KW-0472">Membrane</keyword>
<dbReference type="SUPFAM" id="SSF54427">
    <property type="entry name" value="NTF2-like"/>
    <property type="match status" value="1"/>
</dbReference>
<dbReference type="AlphaFoldDB" id="A0A2K9B1P0"/>
<dbReference type="KEGG" id="kpd:CW740_05935"/>
<evidence type="ECO:0000256" key="1">
    <source>
        <dbReference type="SAM" id="MobiDB-lite"/>
    </source>
</evidence>
<dbReference type="InterPro" id="IPR019251">
    <property type="entry name" value="DUF2231_TM"/>
</dbReference>
<evidence type="ECO:0000259" key="4">
    <source>
        <dbReference type="Pfam" id="PF13474"/>
    </source>
</evidence>
<dbReference type="InterPro" id="IPR032710">
    <property type="entry name" value="NTF2-like_dom_sf"/>
</dbReference>
<gene>
    <name evidence="5" type="ORF">CW740_05935</name>
</gene>
<accession>A0A2K9B1P0</accession>
<evidence type="ECO:0000259" key="3">
    <source>
        <dbReference type="Pfam" id="PF09990"/>
    </source>
</evidence>
<feature type="transmembrane region" description="Helical" evidence="2">
    <location>
        <begin position="12"/>
        <end position="34"/>
    </location>
</feature>
<dbReference type="Pfam" id="PF09990">
    <property type="entry name" value="DUF2231"/>
    <property type="match status" value="1"/>
</dbReference>
<dbReference type="Pfam" id="PF13474">
    <property type="entry name" value="SnoaL_3"/>
    <property type="match status" value="1"/>
</dbReference>
<dbReference type="RefSeq" id="WP_106646669.1">
    <property type="nucleotide sequence ID" value="NZ_BMGO01000001.1"/>
</dbReference>
<feature type="transmembrane region" description="Helical" evidence="2">
    <location>
        <begin position="46"/>
        <end position="66"/>
    </location>
</feature>
<keyword evidence="6" id="KW-1185">Reference proteome</keyword>
<keyword evidence="2" id="KW-1133">Transmembrane helix</keyword>
<feature type="compositionally biased region" description="Basic and acidic residues" evidence="1">
    <location>
        <begin position="149"/>
        <end position="170"/>
    </location>
</feature>
<feature type="compositionally biased region" description="Basic and acidic residues" evidence="1">
    <location>
        <begin position="324"/>
        <end position="353"/>
    </location>
</feature>
<feature type="compositionally biased region" description="Basic and acidic residues" evidence="1">
    <location>
        <begin position="177"/>
        <end position="198"/>
    </location>
</feature>
<dbReference type="InterPro" id="IPR037401">
    <property type="entry name" value="SnoaL-like"/>
</dbReference>
<dbReference type="EMBL" id="CP025120">
    <property type="protein sequence ID" value="AUD78818.1"/>
    <property type="molecule type" value="Genomic_DNA"/>
</dbReference>
<reference evidence="5 6" key="1">
    <citation type="submission" date="2017-12" db="EMBL/GenBank/DDBJ databases">
        <title>Kangiella profundi FT102 completed genome.</title>
        <authorList>
            <person name="Xu J."/>
            <person name="Wang J."/>
            <person name="Lu Y."/>
        </authorList>
    </citation>
    <scope>NUCLEOTIDE SEQUENCE [LARGE SCALE GENOMIC DNA]</scope>
    <source>
        <strain evidence="5 6">FT102</strain>
    </source>
</reference>
<dbReference type="OrthoDB" id="5574313at2"/>
<proteinExistence type="predicted"/>
<feature type="transmembrane region" description="Helical" evidence="2">
    <location>
        <begin position="111"/>
        <end position="128"/>
    </location>
</feature>
<sequence length="353" mass="39428">MFEIIPNWHPIFVHFTVSLLVIAGFLQLFIWLFSSKASSALISTQKWLVVLSAIAVLATVATGLQAYYSVAHDTPSHLAMTDHRNWAIATSIVFIIGAALYFIVPKLKQNLAGIFFVAALILVSVTAMKGGELVYRHGLGVMSLPEVSGEGHDHEHADGEGHGDQDEQHADSQGTIDTKESAHDHDSSDGHHNERSADDNDTAAIKSIIADIKYGWENGDGTPFRKHFLDFEGARYVESGGQNEGLDDLVTHHVEPEKDALEYLSLEFSNIEIHFENNFAWAVADTRVKGKVNKTGYEFDKSGYQTFLFRKVNEQWKVVHTHSSSRDYKEPKVKEPTDKEEEATHSHDEPHEH</sequence>
<dbReference type="Gene3D" id="3.10.450.50">
    <property type="match status" value="1"/>
</dbReference>
<protein>
    <submittedName>
        <fullName evidence="5">Uncharacterized protein</fullName>
    </submittedName>
</protein>
<feature type="region of interest" description="Disordered" evidence="1">
    <location>
        <begin position="146"/>
        <end position="201"/>
    </location>
</feature>
<feature type="transmembrane region" description="Helical" evidence="2">
    <location>
        <begin position="86"/>
        <end position="104"/>
    </location>
</feature>
<feature type="domain" description="SnoaL-like" evidence="4">
    <location>
        <begin position="211"/>
        <end position="325"/>
    </location>
</feature>
<keyword evidence="2" id="KW-0812">Transmembrane</keyword>
<dbReference type="Proteomes" id="UP000232693">
    <property type="component" value="Chromosome"/>
</dbReference>